<evidence type="ECO:0000313" key="1">
    <source>
        <dbReference type="EMBL" id="OAP92524.1"/>
    </source>
</evidence>
<sequence>MLDFFGIQRRVIVEVHLEDVAGGTDGVENDIAAIFVAVLVHHVVLTVGGQVEPRQHHAGQHVRLPVASEGEALAVEELDLAVEPFGADVGDLADASQWRLVHQQGEDQPVLVRLLVTGVDLPTEKVLRQDLQRYRREPDWVRPKDW</sequence>
<comment type="caution">
    <text evidence="1">The sequence shown here is derived from an EMBL/GenBank/DDBJ whole genome shotgun (WGS) entry which is preliminary data.</text>
</comment>
<evidence type="ECO:0000313" key="2">
    <source>
        <dbReference type="Proteomes" id="UP000078302"/>
    </source>
</evidence>
<dbReference type="AlphaFoldDB" id="A0A179BND9"/>
<accession>A0A179BND9</accession>
<dbReference type="RefSeq" id="WP_064218389.1">
    <property type="nucleotide sequence ID" value="NZ_LVXZ01000040.1"/>
</dbReference>
<name>A0A179BND9_ACIFR</name>
<dbReference type="Proteomes" id="UP000078302">
    <property type="component" value="Unassembled WGS sequence"/>
</dbReference>
<dbReference type="EMBL" id="LVXZ01000040">
    <property type="protein sequence ID" value="OAP92524.1"/>
    <property type="molecule type" value="Genomic_DNA"/>
</dbReference>
<protein>
    <submittedName>
        <fullName evidence="1">Uncharacterized protein</fullName>
    </submittedName>
</protein>
<gene>
    <name evidence="1" type="ORF">A4H96_03900</name>
</gene>
<keyword evidence="2" id="KW-1185">Reference proteome</keyword>
<reference evidence="1 2" key="1">
    <citation type="submission" date="2016-04" db="EMBL/GenBank/DDBJ databases">
        <title>Acidithiobacillus ferrooxidans genome sequencing and assembly.</title>
        <authorList>
            <person name="Zhou Z."/>
        </authorList>
    </citation>
    <scope>NUCLEOTIDE SEQUENCE [LARGE SCALE GENOMIC DNA]</scope>
    <source>
        <strain evidence="1 2">BY0502</strain>
    </source>
</reference>
<proteinExistence type="predicted"/>
<organism evidence="1 2">
    <name type="scientific">Acidithiobacillus ferrooxidans</name>
    <name type="common">Thiobacillus ferrooxidans</name>
    <dbReference type="NCBI Taxonomy" id="920"/>
    <lineage>
        <taxon>Bacteria</taxon>
        <taxon>Pseudomonadati</taxon>
        <taxon>Pseudomonadota</taxon>
        <taxon>Acidithiobacillia</taxon>
        <taxon>Acidithiobacillales</taxon>
        <taxon>Acidithiobacillaceae</taxon>
        <taxon>Acidithiobacillus</taxon>
    </lineage>
</organism>